<feature type="chain" id="PRO_5015892669" description="Carbohydrate binding module family 35 domain-containing protein" evidence="2">
    <location>
        <begin position="28"/>
        <end position="1344"/>
    </location>
</feature>
<dbReference type="EMBL" id="NHRJ02000004">
    <property type="protein sequence ID" value="PZE21115.1"/>
    <property type="molecule type" value="Genomic_DNA"/>
</dbReference>
<feature type="domain" description="Carbohydrate binding module family 35" evidence="3">
    <location>
        <begin position="1245"/>
        <end position="1338"/>
    </location>
</feature>
<dbReference type="Proteomes" id="UP000214746">
    <property type="component" value="Unassembled WGS sequence"/>
</dbReference>
<proteinExistence type="predicted"/>
<keyword evidence="2" id="KW-0732">Signal</keyword>
<evidence type="ECO:0000313" key="4">
    <source>
        <dbReference type="EMBL" id="PZE21115.1"/>
    </source>
</evidence>
<dbReference type="PANTHER" id="PTHR31339:SF9">
    <property type="entry name" value="PLASMIN AND FIBRONECTIN-BINDING PROTEIN A"/>
    <property type="match status" value="1"/>
</dbReference>
<feature type="signal peptide" evidence="2">
    <location>
        <begin position="1"/>
        <end position="27"/>
    </location>
</feature>
<dbReference type="InterPro" id="IPR008979">
    <property type="entry name" value="Galactose-bd-like_sf"/>
</dbReference>
<dbReference type="SUPFAM" id="SSF49785">
    <property type="entry name" value="Galactose-binding domain-like"/>
    <property type="match status" value="1"/>
</dbReference>
<gene>
    <name evidence="4" type="ORF">CBW46_010590</name>
</gene>
<reference evidence="4" key="1">
    <citation type="submission" date="2018-06" db="EMBL/GenBank/DDBJ databases">
        <title>Paenibacillus xerothermodurans sp. nov. an extremely dry heat resistant spore forming bacterium isolated from the soil of Cape Canaveral, Florida.</title>
        <authorList>
            <person name="Seuylemezian A."/>
            <person name="Kaur N."/>
            <person name="Patil P."/>
            <person name="Patil P."/>
            <person name="Mayilraj S."/>
            <person name="Vaishampayan P."/>
        </authorList>
    </citation>
    <scope>NUCLEOTIDE SEQUENCE [LARGE SCALE GENOMIC DNA]</scope>
    <source>
        <strain evidence="4">ATCC 27380</strain>
    </source>
</reference>
<protein>
    <recommendedName>
        <fullName evidence="3">Carbohydrate binding module family 35 domain-containing protein</fullName>
    </recommendedName>
</protein>
<feature type="region of interest" description="Disordered" evidence="1">
    <location>
        <begin position="33"/>
        <end position="150"/>
    </location>
</feature>
<evidence type="ECO:0000256" key="1">
    <source>
        <dbReference type="SAM" id="MobiDB-lite"/>
    </source>
</evidence>
<accession>A0A2W1NNR9</accession>
<dbReference type="InterPro" id="IPR041342">
    <property type="entry name" value="CBM35"/>
</dbReference>
<dbReference type="InterPro" id="IPR013783">
    <property type="entry name" value="Ig-like_fold"/>
</dbReference>
<feature type="region of interest" description="Disordered" evidence="1">
    <location>
        <begin position="1108"/>
        <end position="1133"/>
    </location>
</feature>
<feature type="compositionally biased region" description="Basic and acidic residues" evidence="1">
    <location>
        <begin position="111"/>
        <end position="132"/>
    </location>
</feature>
<dbReference type="InterPro" id="IPR051801">
    <property type="entry name" value="GH28_Enzymes"/>
</dbReference>
<evidence type="ECO:0000256" key="2">
    <source>
        <dbReference type="SAM" id="SignalP"/>
    </source>
</evidence>
<evidence type="ECO:0000313" key="5">
    <source>
        <dbReference type="Proteomes" id="UP000214746"/>
    </source>
</evidence>
<sequence length="1344" mass="144961">MANQMRKAMSAFIVSVMLLSSAPTALGADAWAAAGGGEGGGSWSSLERDGGGWGGDGRDERGGEGGEDRDGRDGEDGGWGDDGRDGSGGEGGEDREGRDGAAGGWGDDDRDGNKDGHDDGDREEHDGRGGDGRDDDDDHRGGYGVPDKLSIVPSEQGVNIGEISRSSINLTSGDTYIYTVDTAEGEGRTTLAINTVDELLKQIASKTGTEQTYAVKSADGTTKEMADPIAQGDVLTVTAGRQSHDYKINVVKGAIRGKIQLIDDTITTNTPSDVVLNFFAGMRSPATEVVIKVPKDIDATMENTTVNVIGRGEVKLSGLATQSIGRVGAGYRFQQVGTVAIDNQKDGSQIITFKGLDLRPANGADLQITFKGVTLHRGSHRFEASYKTSEPEVLTSPWSSARLNAVDTISNFHRILDKRLTYKETSDTYTKAKFSWTAAKDADSIKLLQSTDKGVTWKKSDVKVDPRTETVEAANLTPDTEYYFKLAVDGGKNKGDSNIAKFYTGKYNAKLMGAKGDGQADDTEAINKAILYLNSLGGGTLLFENGTFNVRTVHLQSNVYLYIHKDATIAALKGGDAPETTYFSDKGYRSGTSATDPGPYRDPENYLTKQDVGHHYFRNSMFFGERLDNIKIIGNGRITGNGNLVTGDSVMNNPPDNRTDKMVTVKLSTNFEFGGLDNGLDLWYEETDSPTTDEPYYIKSIDPDGKNEVRQTDISNMLKVDRAGHFALLATGTDHINTHDFYYDKGPGGGARDVFDYMQSSYVTAKNIYAKGVSDDIVKPGSDSSLGFTRPATTYYVRNIIGDTNCNLFQIGSETVDDIKNIYVDNIYVLAGNKAGFSISTNDGGHIENIYLNYGQTGSIHHRSEMRRTRAPFFISISNRGRVIGGEAKRMKFVENGRERDELLSTNVNIGRVRNIFIKDVNIEEVYQGSQYGDPSKRWVPYTNQQKATPIIAGYKVGEGGPTLPDGRSTGYIENLHFENVDVLVKGGNTFADSEISPPELGVGKYNVGDLGVQPSYGFWARHVDGLTFKNVNTSFERNDDRYAIVLDDVKNAAIDTMKMIKGTGNPNVLQLKNTSNITVKNSAFYQATWGNELTSLADLNNVTVTGKQTYPNPMVQDPRNTGIRPKPGNSNVTNVDIPAGTVTVTAGTTAVHVKGQIDSTDGTVQTYSVTDATYAEKHEGLLMRGDILVVTAQDGVTKKNYSVIVPDDVLLEGEALVGANAVTKSSSAITLTTSSTNNISYLQANGVASGEWIEFGVPIQSTGIYKVSYRYKTQTSGRATVQAYVDGAAKGAAVNQNSTTANEFVEVDLGEAAFDAAGSYPMKFAATSAGSIVIDYVKLVKTN</sequence>
<comment type="caution">
    <text evidence="4">The sequence shown here is derived from an EMBL/GenBank/DDBJ whole genome shotgun (WGS) entry which is preliminary data.</text>
</comment>
<organism evidence="4 5">
    <name type="scientific">Paenibacillus xerothermodurans</name>
    <dbReference type="NCBI Taxonomy" id="1977292"/>
    <lineage>
        <taxon>Bacteria</taxon>
        <taxon>Bacillati</taxon>
        <taxon>Bacillota</taxon>
        <taxon>Bacilli</taxon>
        <taxon>Bacillales</taxon>
        <taxon>Paenibacillaceae</taxon>
        <taxon>Paenibacillus</taxon>
    </lineage>
</organism>
<dbReference type="SUPFAM" id="SSF51126">
    <property type="entry name" value="Pectin lyase-like"/>
    <property type="match status" value="1"/>
</dbReference>
<dbReference type="InterPro" id="IPR011050">
    <property type="entry name" value="Pectin_lyase_fold/virulence"/>
</dbReference>
<dbReference type="Gene3D" id="2.160.20.10">
    <property type="entry name" value="Single-stranded right-handed beta-helix, Pectin lyase-like"/>
    <property type="match status" value="1"/>
</dbReference>
<evidence type="ECO:0000259" key="3">
    <source>
        <dbReference type="Pfam" id="PF18099"/>
    </source>
</evidence>
<keyword evidence="5" id="KW-1185">Reference proteome</keyword>
<dbReference type="InterPro" id="IPR012334">
    <property type="entry name" value="Pectin_lyas_fold"/>
</dbReference>
<name>A0A2W1NNR9_PAEXE</name>
<feature type="compositionally biased region" description="Basic and acidic residues" evidence="1">
    <location>
        <begin position="46"/>
        <end position="99"/>
    </location>
</feature>
<dbReference type="Gene3D" id="2.60.120.260">
    <property type="entry name" value="Galactose-binding domain-like"/>
    <property type="match status" value="1"/>
</dbReference>
<dbReference type="InterPro" id="IPR034650">
    <property type="entry name" value="YuaB-like"/>
</dbReference>
<dbReference type="Pfam" id="PF18099">
    <property type="entry name" value="CBM_35_2"/>
    <property type="match status" value="1"/>
</dbReference>
<dbReference type="CDD" id="cd14670">
    <property type="entry name" value="BslA_like"/>
    <property type="match status" value="1"/>
</dbReference>
<dbReference type="PANTHER" id="PTHR31339">
    <property type="entry name" value="PECTIN LYASE-RELATED"/>
    <property type="match status" value="1"/>
</dbReference>
<dbReference type="Gene3D" id="2.60.40.10">
    <property type="entry name" value="Immunoglobulins"/>
    <property type="match status" value="1"/>
</dbReference>